<organism evidence="11 12">
    <name type="scientific">Madurella mycetomatis</name>
    <dbReference type="NCBI Taxonomy" id="100816"/>
    <lineage>
        <taxon>Eukaryota</taxon>
        <taxon>Fungi</taxon>
        <taxon>Dikarya</taxon>
        <taxon>Ascomycota</taxon>
        <taxon>Pezizomycotina</taxon>
        <taxon>Sordariomycetes</taxon>
        <taxon>Sordariomycetidae</taxon>
        <taxon>Sordariales</taxon>
        <taxon>Sordariales incertae sedis</taxon>
        <taxon>Madurella</taxon>
    </lineage>
</organism>
<evidence type="ECO:0000256" key="3">
    <source>
        <dbReference type="ARBA" id="ARBA00022705"/>
    </source>
</evidence>
<comment type="caution">
    <text evidence="11">The sequence shown here is derived from an EMBL/GenBank/DDBJ whole genome shotgun (WGS) entry which is preliminary data.</text>
</comment>
<gene>
    <name evidence="11" type="ORF">MMYC01_210134</name>
</gene>
<feature type="region of interest" description="Disordered" evidence="8">
    <location>
        <begin position="181"/>
        <end position="227"/>
    </location>
</feature>
<dbReference type="InterPro" id="IPR040184">
    <property type="entry name" value="Mcm10"/>
</dbReference>
<feature type="region of interest" description="Disordered" evidence="8">
    <location>
        <begin position="556"/>
        <end position="748"/>
    </location>
</feature>
<feature type="compositionally biased region" description="Acidic residues" evidence="8">
    <location>
        <begin position="64"/>
        <end position="79"/>
    </location>
</feature>
<dbReference type="FunFam" id="2.40.50.140:FF:000174">
    <property type="entry name" value="DNA replication licensing factor mcm10"/>
    <property type="match status" value="1"/>
</dbReference>
<reference evidence="11 12" key="1">
    <citation type="journal article" date="2016" name="Genome Announc.">
        <title>Genome Sequence of Madurella mycetomatis mm55, Isolated from a Human Mycetoma Case in Sudan.</title>
        <authorList>
            <person name="Smit S."/>
            <person name="Derks M.F."/>
            <person name="Bervoets S."/>
            <person name="Fahal A."/>
            <person name="van Leeuwen W."/>
            <person name="van Belkum A."/>
            <person name="van de Sande W.W."/>
        </authorList>
    </citation>
    <scope>NUCLEOTIDE SEQUENCE [LARGE SCALE GENOMIC DNA]</scope>
    <source>
        <strain evidence="12">mm55</strain>
    </source>
</reference>
<dbReference type="Proteomes" id="UP000078237">
    <property type="component" value="Unassembled WGS sequence"/>
</dbReference>
<dbReference type="PANTHER" id="PTHR13454">
    <property type="entry name" value="PROTEIN MCM10 HOMOLOG"/>
    <property type="match status" value="1"/>
</dbReference>
<feature type="compositionally biased region" description="Basic and acidic residues" evidence="8">
    <location>
        <begin position="590"/>
        <end position="621"/>
    </location>
</feature>
<evidence type="ECO:0000259" key="10">
    <source>
        <dbReference type="Pfam" id="PF22379"/>
    </source>
</evidence>
<dbReference type="Pfam" id="PF22379">
    <property type="entry name" value="OB_MCM10"/>
    <property type="match status" value="1"/>
</dbReference>
<dbReference type="Pfam" id="PF09329">
    <property type="entry name" value="zf-primase"/>
    <property type="match status" value="1"/>
</dbReference>
<dbReference type="GO" id="GO:0003688">
    <property type="term" value="F:DNA replication origin binding"/>
    <property type="evidence" value="ECO:0007669"/>
    <property type="project" value="TreeGrafter"/>
</dbReference>
<feature type="region of interest" description="Disordered" evidence="8">
    <location>
        <begin position="288"/>
        <end position="331"/>
    </location>
</feature>
<proteinExistence type="inferred from homology"/>
<feature type="compositionally biased region" description="Basic and acidic residues" evidence="8">
    <location>
        <begin position="556"/>
        <end position="566"/>
    </location>
</feature>
<keyword evidence="7" id="KW-0539">Nucleus</keyword>
<evidence type="ECO:0000256" key="5">
    <source>
        <dbReference type="ARBA" id="ARBA00022771"/>
    </source>
</evidence>
<feature type="region of interest" description="Disordered" evidence="8">
    <location>
        <begin position="99"/>
        <end position="154"/>
    </location>
</feature>
<dbReference type="GO" id="GO:0006270">
    <property type="term" value="P:DNA replication initiation"/>
    <property type="evidence" value="ECO:0007669"/>
    <property type="project" value="InterPro"/>
</dbReference>
<evidence type="ECO:0000256" key="6">
    <source>
        <dbReference type="ARBA" id="ARBA00022833"/>
    </source>
</evidence>
<dbReference type="InterPro" id="IPR015408">
    <property type="entry name" value="Znf_Mcm10/DnaG"/>
</dbReference>
<comment type="subcellular location">
    <subcellularLocation>
        <location evidence="1">Nucleus</location>
    </subcellularLocation>
</comment>
<feature type="compositionally biased region" description="Low complexity" evidence="8">
    <location>
        <begin position="728"/>
        <end position="744"/>
    </location>
</feature>
<accession>A0A175VPE0</accession>
<dbReference type="Gene3D" id="2.40.50.140">
    <property type="entry name" value="Nucleic acid-binding proteins"/>
    <property type="match status" value="1"/>
</dbReference>
<dbReference type="InterPro" id="IPR012340">
    <property type="entry name" value="NA-bd_OB-fold"/>
</dbReference>
<evidence type="ECO:0000256" key="8">
    <source>
        <dbReference type="SAM" id="MobiDB-lite"/>
    </source>
</evidence>
<evidence type="ECO:0000313" key="11">
    <source>
        <dbReference type="EMBL" id="KXX73367.1"/>
    </source>
</evidence>
<comment type="similarity">
    <text evidence="2">Belongs to the MCM10 family.</text>
</comment>
<evidence type="ECO:0000256" key="4">
    <source>
        <dbReference type="ARBA" id="ARBA00022723"/>
    </source>
</evidence>
<dbReference type="EMBL" id="LCTW02000486">
    <property type="protein sequence ID" value="KXX73367.1"/>
    <property type="molecule type" value="Genomic_DNA"/>
</dbReference>
<evidence type="ECO:0000256" key="1">
    <source>
        <dbReference type="ARBA" id="ARBA00004123"/>
    </source>
</evidence>
<feature type="compositionally biased region" description="Low complexity" evidence="8">
    <location>
        <begin position="317"/>
        <end position="331"/>
    </location>
</feature>
<dbReference type="OrthoDB" id="273123at2759"/>
<feature type="domain" description="Zinc finger Mcm10/DnaG-type" evidence="9">
    <location>
        <begin position="484"/>
        <end position="529"/>
    </location>
</feature>
<feature type="compositionally biased region" description="Basic and acidic residues" evidence="8">
    <location>
        <begin position="181"/>
        <end position="196"/>
    </location>
</feature>
<keyword evidence="4" id="KW-0479">Metal-binding</keyword>
<dbReference type="GO" id="GO:0043596">
    <property type="term" value="C:nuclear replication fork"/>
    <property type="evidence" value="ECO:0007669"/>
    <property type="project" value="TreeGrafter"/>
</dbReference>
<keyword evidence="5" id="KW-0863">Zinc-finger</keyword>
<keyword evidence="3" id="KW-0235">DNA replication</keyword>
<protein>
    <submittedName>
        <fullName evidence="11">DNA replication licensing factor mcm10</fullName>
    </submittedName>
</protein>
<keyword evidence="6" id="KW-0862">Zinc</keyword>
<feature type="compositionally biased region" description="Low complexity" evidence="8">
    <location>
        <begin position="633"/>
        <end position="686"/>
    </location>
</feature>
<evidence type="ECO:0000313" key="12">
    <source>
        <dbReference type="Proteomes" id="UP000078237"/>
    </source>
</evidence>
<keyword evidence="12" id="KW-1185">Reference proteome</keyword>
<evidence type="ECO:0000256" key="7">
    <source>
        <dbReference type="ARBA" id="ARBA00023242"/>
    </source>
</evidence>
<feature type="compositionally biased region" description="Low complexity" evidence="8">
    <location>
        <begin position="30"/>
        <end position="49"/>
    </location>
</feature>
<dbReference type="InterPro" id="IPR055065">
    <property type="entry name" value="OB_MCM10"/>
</dbReference>
<dbReference type="STRING" id="100816.A0A175VPE0"/>
<dbReference type="PANTHER" id="PTHR13454:SF11">
    <property type="entry name" value="PROTEIN MCM10 HOMOLOG"/>
    <property type="match status" value="1"/>
</dbReference>
<feature type="domain" description="MCM10 OB-fold" evidence="10">
    <location>
        <begin position="336"/>
        <end position="463"/>
    </location>
</feature>
<feature type="compositionally biased region" description="Basic and acidic residues" evidence="8">
    <location>
        <begin position="20"/>
        <end position="29"/>
    </location>
</feature>
<evidence type="ECO:0000259" key="9">
    <source>
        <dbReference type="Pfam" id="PF09329"/>
    </source>
</evidence>
<dbReference type="GO" id="GO:0008270">
    <property type="term" value="F:zinc ion binding"/>
    <property type="evidence" value="ECO:0007669"/>
    <property type="project" value="UniProtKB-KW"/>
</dbReference>
<dbReference type="AlphaFoldDB" id="A0A175VPE0"/>
<dbReference type="VEuPathDB" id="FungiDB:MMYC01_210134"/>
<sequence>MAAQWPPRSPHEALLSTPGGREKLRRLAERTSPSPSPSRLRTSRSISTLAPRSGMGQGGGGENDLFEGGEVEDDEDEETLQLKLQAIQARLRLKKLQAAKAQRRAPAASDPAPKDGAGMGGVPLQSKLAAARDRMEKQASQNAVQVPASPVRKSESAAIAIVQTSPQRVLLGIDKGRKAADVSLKRAPRKAIEDRPSQQPSYLGRAKSPLDGQVRQEAPRPLSFNERLAAARNEEIARQERRDKVQGLRSTAFSVGREEMEDYKSKALDIPDLPSKPEEFSRAQILSAVGRPSGGPPQHSSTTLSIRSGPHSGDGNASDAAPAAASPDSEAAYEPYSGLHLSKRILPHTVLTRAVRGKKSYVLKDLLRHIKAPDWSLPDVESDIVVYAIVASKSEPRSHRPGPGGDGKSQQDRGKYMVLTLVDLTFEVELYLFNSGFDRFWKLTPGTVLAILNPSIMPPPPGREATNRFGLVINSDADTILEIGSARDIGYCKSIRKDGTCCKSWINARRTEYCEFHTNEAVRKARGARIEMNSTAGFGGGDGARGRPNSRQVFAKTEEERKRGSYDRATQSHFFISSAHRATDPDDERENGMADRREREEALKRRLAQKEKERDIARRLGEVGGGAGKEYMSRAAAAPTSRRATTTRTLGSSFSSATTSSFTSSAALPTSTTSSFNTSMSTVTTSGEHQPPPPTPRWDARSLGLVGRRGSDQPKIDLGPVKRKRPESSASSSTISGLGASVASAGGGKAALGWGSALKDKLGRMKEGERLDGRKVINMHTGIGAAVSGIARSVIGGVPAREDKSPVRKKTRFVTDKGIREAGRDSLGEPLSAGTLSRRQVVLDDDDDDLIVVK</sequence>
<dbReference type="GO" id="GO:0003697">
    <property type="term" value="F:single-stranded DNA binding"/>
    <property type="evidence" value="ECO:0007669"/>
    <property type="project" value="InterPro"/>
</dbReference>
<evidence type="ECO:0000256" key="2">
    <source>
        <dbReference type="ARBA" id="ARBA00009679"/>
    </source>
</evidence>
<feature type="region of interest" description="Disordered" evidence="8">
    <location>
        <begin position="1"/>
        <end position="79"/>
    </location>
</feature>
<name>A0A175VPE0_9PEZI</name>